<proteinExistence type="predicted"/>
<gene>
    <name evidence="1" type="ORF">CDD81_29</name>
</gene>
<evidence type="ECO:0000313" key="2">
    <source>
        <dbReference type="Proteomes" id="UP000226192"/>
    </source>
</evidence>
<sequence>MMRLASRQALVTRRLSVFTARSYSSNTDPPSIPSRWLFDLQHRIRQLLSGRTETEPVRRLREKLQLLDTDWLDLVAGRDGYIPDIKWRGLDEYAVAWGDMDSMGKA</sequence>
<evidence type="ECO:0000313" key="1">
    <source>
        <dbReference type="EMBL" id="PHH67419.1"/>
    </source>
</evidence>
<accession>A0A2C5XCL0</accession>
<dbReference type="EMBL" id="NJET01000001">
    <property type="protein sequence ID" value="PHH67419.1"/>
    <property type="molecule type" value="Genomic_DNA"/>
</dbReference>
<organism evidence="1 2">
    <name type="scientific">Ophiocordyceps australis</name>
    <dbReference type="NCBI Taxonomy" id="1399860"/>
    <lineage>
        <taxon>Eukaryota</taxon>
        <taxon>Fungi</taxon>
        <taxon>Dikarya</taxon>
        <taxon>Ascomycota</taxon>
        <taxon>Pezizomycotina</taxon>
        <taxon>Sordariomycetes</taxon>
        <taxon>Hypocreomycetidae</taxon>
        <taxon>Hypocreales</taxon>
        <taxon>Ophiocordycipitaceae</taxon>
        <taxon>Ophiocordyceps</taxon>
    </lineage>
</organism>
<reference evidence="1 2" key="1">
    <citation type="submission" date="2017-06" db="EMBL/GenBank/DDBJ databases">
        <title>Ant-infecting Ophiocordyceps genomes reveal a high diversity of potential behavioral manipulation genes and a possible major role for enterotoxins.</title>
        <authorList>
            <person name="De Bekker C."/>
            <person name="Evans H.C."/>
            <person name="Brachmann A."/>
            <person name="Hughes D.P."/>
        </authorList>
    </citation>
    <scope>NUCLEOTIDE SEQUENCE [LARGE SCALE GENOMIC DNA]</scope>
    <source>
        <strain evidence="1 2">Map64</strain>
    </source>
</reference>
<dbReference type="AlphaFoldDB" id="A0A2C5XCL0"/>
<dbReference type="Proteomes" id="UP000226192">
    <property type="component" value="Unassembled WGS sequence"/>
</dbReference>
<comment type="caution">
    <text evidence="1">The sequence shown here is derived from an EMBL/GenBank/DDBJ whole genome shotgun (WGS) entry which is preliminary data.</text>
</comment>
<keyword evidence="2" id="KW-1185">Reference proteome</keyword>
<name>A0A2C5XCL0_9HYPO</name>
<protein>
    <submittedName>
        <fullName evidence="1">Uncharacterized protein</fullName>
    </submittedName>
</protein>
<dbReference type="OrthoDB" id="4919626at2759"/>